<evidence type="ECO:0008006" key="3">
    <source>
        <dbReference type="Google" id="ProtNLM"/>
    </source>
</evidence>
<dbReference type="RefSeq" id="WP_092760001.1">
    <property type="nucleotide sequence ID" value="NZ_FNZQ01000001.1"/>
</dbReference>
<dbReference type="AlphaFoldDB" id="A0A1H7I0S0"/>
<dbReference type="Proteomes" id="UP000199283">
    <property type="component" value="Unassembled WGS sequence"/>
</dbReference>
<proteinExistence type="predicted"/>
<keyword evidence="2" id="KW-1185">Reference proteome</keyword>
<accession>A0A1H7I0S0</accession>
<sequence>MTAFILGIVISLLLIWAMRHFTGFTSQKPDEYVGNLPTFDMHRHLSGELLCEGMIFGPTGRVTSRFRATMKMQWEGPRGTMDEHFIYDDGSTQDREWRLTLEDNGAIRAEADDVIGTGRGTLAGNTLGLRYRIRLPESNGGHVLDAVDWMYVQPDGVILNRSQFRKFGIKVAELFCTIRPMGAQHA</sequence>
<organism evidence="1 2">
    <name type="scientific">Jannaschia helgolandensis</name>
    <dbReference type="NCBI Taxonomy" id="188906"/>
    <lineage>
        <taxon>Bacteria</taxon>
        <taxon>Pseudomonadati</taxon>
        <taxon>Pseudomonadota</taxon>
        <taxon>Alphaproteobacteria</taxon>
        <taxon>Rhodobacterales</taxon>
        <taxon>Roseobacteraceae</taxon>
        <taxon>Jannaschia</taxon>
    </lineage>
</organism>
<dbReference type="OrthoDB" id="5296954at2"/>
<evidence type="ECO:0000313" key="2">
    <source>
        <dbReference type="Proteomes" id="UP000199283"/>
    </source>
</evidence>
<reference evidence="1 2" key="1">
    <citation type="submission" date="2016-10" db="EMBL/GenBank/DDBJ databases">
        <authorList>
            <person name="de Groot N.N."/>
        </authorList>
    </citation>
    <scope>NUCLEOTIDE SEQUENCE [LARGE SCALE GENOMIC DNA]</scope>
    <source>
        <strain evidence="1 2">DSM 14858</strain>
    </source>
</reference>
<evidence type="ECO:0000313" key="1">
    <source>
        <dbReference type="EMBL" id="SEK54095.1"/>
    </source>
</evidence>
<gene>
    <name evidence="1" type="ORF">SAMN04488526_0831</name>
</gene>
<protein>
    <recommendedName>
        <fullName evidence="3">DUF3833 domain-containing protein</fullName>
    </recommendedName>
</protein>
<name>A0A1H7I0S0_9RHOB</name>
<dbReference type="STRING" id="188906.SAMN04488526_0831"/>
<dbReference type="Pfam" id="PF12915">
    <property type="entry name" value="DUF3833"/>
    <property type="match status" value="1"/>
</dbReference>
<dbReference type="EMBL" id="FNZQ01000001">
    <property type="protein sequence ID" value="SEK54095.1"/>
    <property type="molecule type" value="Genomic_DNA"/>
</dbReference>
<dbReference type="InterPro" id="IPR024409">
    <property type="entry name" value="DUF3833"/>
</dbReference>